<keyword evidence="4" id="KW-1185">Reference proteome</keyword>
<feature type="region of interest" description="Disordered" evidence="1">
    <location>
        <begin position="61"/>
        <end position="85"/>
    </location>
</feature>
<reference evidence="3" key="2">
    <citation type="submission" date="2023-02" db="EMBL/GenBank/DDBJ databases">
        <authorList>
            <consortium name="DOE Joint Genome Institute"/>
            <person name="Mondo S.J."/>
            <person name="Chang Y."/>
            <person name="Wang Y."/>
            <person name="Ahrendt S."/>
            <person name="Andreopoulos W."/>
            <person name="Barry K."/>
            <person name="Beard J."/>
            <person name="Benny G.L."/>
            <person name="Blankenship S."/>
            <person name="Bonito G."/>
            <person name="Cuomo C."/>
            <person name="Desiro A."/>
            <person name="Gervers K.A."/>
            <person name="Hundley H."/>
            <person name="Kuo A."/>
            <person name="LaButti K."/>
            <person name="Lang B.F."/>
            <person name="Lipzen A."/>
            <person name="O'Donnell K."/>
            <person name="Pangilinan J."/>
            <person name="Reynolds N."/>
            <person name="Sandor L."/>
            <person name="Smith M.W."/>
            <person name="Tsang A."/>
            <person name="Grigoriev I.V."/>
            <person name="Stajich J.E."/>
            <person name="Spatafora J.W."/>
        </authorList>
    </citation>
    <scope>NUCLEOTIDE SEQUENCE</scope>
    <source>
        <strain evidence="3">RSA 2281</strain>
    </source>
</reference>
<protein>
    <recommendedName>
        <fullName evidence="5">Transmembrane protein 135 N-terminal domain-containing protein</fullName>
    </recommendedName>
</protein>
<accession>A0AAD5JYX9</accession>
<dbReference type="EMBL" id="JAIXMP010000016">
    <property type="protein sequence ID" value="KAI9260712.1"/>
    <property type="molecule type" value="Genomic_DNA"/>
</dbReference>
<proteinExistence type="predicted"/>
<evidence type="ECO:0000313" key="3">
    <source>
        <dbReference type="EMBL" id="KAI9260712.1"/>
    </source>
</evidence>
<comment type="caution">
    <text evidence="3">The sequence shown here is derived from an EMBL/GenBank/DDBJ whole genome shotgun (WGS) entry which is preliminary data.</text>
</comment>
<keyword evidence="2" id="KW-0472">Membrane</keyword>
<evidence type="ECO:0008006" key="5">
    <source>
        <dbReference type="Google" id="ProtNLM"/>
    </source>
</evidence>
<evidence type="ECO:0000256" key="2">
    <source>
        <dbReference type="SAM" id="Phobius"/>
    </source>
</evidence>
<evidence type="ECO:0000256" key="1">
    <source>
        <dbReference type="SAM" id="MobiDB-lite"/>
    </source>
</evidence>
<dbReference type="AlphaFoldDB" id="A0AAD5JYX9"/>
<feature type="transmembrane region" description="Helical" evidence="2">
    <location>
        <begin position="401"/>
        <end position="423"/>
    </location>
</feature>
<dbReference type="PANTHER" id="PTHR12459">
    <property type="entry name" value="TRANSMEMBRANE PROTEIN 135-RELATED"/>
    <property type="match status" value="1"/>
</dbReference>
<gene>
    <name evidence="3" type="ORF">BDA99DRAFT_547406</name>
</gene>
<organism evidence="3 4">
    <name type="scientific">Phascolomyces articulosus</name>
    <dbReference type="NCBI Taxonomy" id="60185"/>
    <lineage>
        <taxon>Eukaryota</taxon>
        <taxon>Fungi</taxon>
        <taxon>Fungi incertae sedis</taxon>
        <taxon>Mucoromycota</taxon>
        <taxon>Mucoromycotina</taxon>
        <taxon>Mucoromycetes</taxon>
        <taxon>Mucorales</taxon>
        <taxon>Lichtheimiaceae</taxon>
        <taxon>Phascolomyces</taxon>
    </lineage>
</organism>
<feature type="transmembrane region" description="Helical" evidence="2">
    <location>
        <begin position="265"/>
        <end position="284"/>
    </location>
</feature>
<feature type="transmembrane region" description="Helical" evidence="2">
    <location>
        <begin position="142"/>
        <end position="162"/>
    </location>
</feature>
<dbReference type="PANTHER" id="PTHR12459:SF15">
    <property type="entry name" value="TRANSMEMBRANE PROTEIN 135"/>
    <property type="match status" value="1"/>
</dbReference>
<feature type="transmembrane region" description="Helical" evidence="2">
    <location>
        <begin position="101"/>
        <end position="122"/>
    </location>
</feature>
<dbReference type="InterPro" id="IPR026749">
    <property type="entry name" value="Tmem135"/>
</dbReference>
<keyword evidence="2" id="KW-0812">Transmembrane</keyword>
<sequence length="467" mass="53259">MSTELPPLPESYYENFLESLAQIVSKLLTDKETETVLASIRSFQDKLKRLSSQNLTRLSLEATEASKNQQRRGTGGRGGKDTSPYCQHDGKTCTQNCTRGFIKAFVVGFSVKYLIGVLPALLMGKVFKRPSILKQLAGKDTAMFALFLSTFLSSYKGILCLMRRYSKSDRLNSFVAGSIAGASLLIDRDKRRRQSIMLYLLTRAIQFTGAWLMKQWAIQRKARQNKELQELKEKVDREGFAPGQPRQLIVKKRWDDHLAKFMQRWAGVGVMILANAQIIFAFLFHPETLPKAYDSFLLTHSGWKHDFGGMAAPLRQAIGDTVARLSQENGSIRMPLDTTSREYIAENVSPNIATIIPPKIRHRFIMCALQHPLDASCTRSKATLFRDEYLRALKLYVPLNVTYRCITQVYLFMFTICTFLGYVCEHGFCYTLCSSTFYRKRTLLDVSFAWCCGWCNDIFRSTRSSAW</sequence>
<reference evidence="3" key="1">
    <citation type="journal article" date="2022" name="IScience">
        <title>Evolution of zygomycete secretomes and the origins of terrestrial fungal ecologies.</title>
        <authorList>
            <person name="Chang Y."/>
            <person name="Wang Y."/>
            <person name="Mondo S."/>
            <person name="Ahrendt S."/>
            <person name="Andreopoulos W."/>
            <person name="Barry K."/>
            <person name="Beard J."/>
            <person name="Benny G.L."/>
            <person name="Blankenship S."/>
            <person name="Bonito G."/>
            <person name="Cuomo C."/>
            <person name="Desiro A."/>
            <person name="Gervers K.A."/>
            <person name="Hundley H."/>
            <person name="Kuo A."/>
            <person name="LaButti K."/>
            <person name="Lang B.F."/>
            <person name="Lipzen A."/>
            <person name="O'Donnell K."/>
            <person name="Pangilinan J."/>
            <person name="Reynolds N."/>
            <person name="Sandor L."/>
            <person name="Smith M.E."/>
            <person name="Tsang A."/>
            <person name="Grigoriev I.V."/>
            <person name="Stajich J.E."/>
            <person name="Spatafora J.W."/>
        </authorList>
    </citation>
    <scope>NUCLEOTIDE SEQUENCE</scope>
    <source>
        <strain evidence="3">RSA 2281</strain>
    </source>
</reference>
<evidence type="ECO:0000313" key="4">
    <source>
        <dbReference type="Proteomes" id="UP001209540"/>
    </source>
</evidence>
<dbReference type="Proteomes" id="UP001209540">
    <property type="component" value="Unassembled WGS sequence"/>
</dbReference>
<keyword evidence="2" id="KW-1133">Transmembrane helix</keyword>
<name>A0AAD5JYX9_9FUNG</name>